<dbReference type="SUPFAM" id="SSF58104">
    <property type="entry name" value="Methyl-accepting chemotaxis protein (MCP) signaling domain"/>
    <property type="match status" value="1"/>
</dbReference>
<evidence type="ECO:0000256" key="2">
    <source>
        <dbReference type="ARBA" id="ARBA00022475"/>
    </source>
</evidence>
<dbReference type="PANTHER" id="PTHR32089:SF112">
    <property type="entry name" value="LYSOZYME-LIKE PROTEIN-RELATED"/>
    <property type="match status" value="1"/>
</dbReference>
<keyword evidence="14" id="KW-1185">Reference proteome</keyword>
<dbReference type="PROSITE" id="PS50111">
    <property type="entry name" value="CHEMOTAXIS_TRANSDUC_2"/>
    <property type="match status" value="1"/>
</dbReference>
<feature type="domain" description="HAMP" evidence="12">
    <location>
        <begin position="320"/>
        <end position="378"/>
    </location>
</feature>
<evidence type="ECO:0000256" key="9">
    <source>
        <dbReference type="PROSITE-ProRule" id="PRU00284"/>
    </source>
</evidence>
<dbReference type="Gene3D" id="6.10.340.10">
    <property type="match status" value="1"/>
</dbReference>
<evidence type="ECO:0000313" key="13">
    <source>
        <dbReference type="EMBL" id="MCR6098048.1"/>
    </source>
</evidence>
<keyword evidence="6 10" id="KW-0472">Membrane</keyword>
<reference evidence="13" key="1">
    <citation type="submission" date="2020-06" db="EMBL/GenBank/DDBJ databases">
        <title>Insight into the genomes of haloalkaliphilic bacilli from Kenyan soda lakes.</title>
        <authorList>
            <person name="Mwirichia R."/>
            <person name="Villamizar G.C."/>
            <person name="Poehlein A."/>
            <person name="Mugweru J."/>
            <person name="Kipnyargis A."/>
            <person name="Kiplimo D."/>
            <person name="Orwa P."/>
            <person name="Daniel R."/>
        </authorList>
    </citation>
    <scope>NUCLEOTIDE SEQUENCE</scope>
    <source>
        <strain evidence="13">B1096_S55</strain>
    </source>
</reference>
<sequence>MKSIKARLIIFFTGLITLTVIGLAGISIFGSTSSLRSEAEIGLSSAAEETTRFLNASLQAELAYLEGASHNPIITEDVPESEKISFFTEQLEATNFNSISYIEAGDSAPNFATSGAEINLAEYDYLTSALNGEQVVSDVIVNENSGNAIITYAVPVLENGSIAGVLYGEQDAVFLTNLINEFDFEGHESTRTFIANREGTFQAHHEPGIVEMQLNLLAMADVEANEDVSEEEEEGESIEGLSLLFENHIQHGETGYGEHSFAGEKILVGYAPVEGTNWVLAIEVDEADLLASLVQLRTILVAVSVFFLVVAIVGTYLVSNTISKPLMTATGEIERLANYDLSEASNSALEKYAGRRDEIGTIIQSLTNMRRNLVRLIQMTGQLSEQVSAASQQLTATSQHSSNASGEVSSAIEDIASGASAQASDTEKGSEQVQELGALMDNNKYLVTTVMDATGHVSELKNDGLESLRDLVEKTEVNTKSIKEIKEMIVTTDASAEKIASASQMIKGISEQTNLLALNAAIEAARAGEAGQGFAVVADEVRKLAEQSNDFTEEIVTIIQELTEKTKNSVKTMNLVDENTSSQLTSLETTNAQFTGIDGAVEKMKQAMTNMLESDHLMQDKKEEIIHLINNLSAISEQNAASTQEATASVQEQTASMAEIAHSSEELAKLAEKMQESISKFKL</sequence>
<dbReference type="GO" id="GO:0006935">
    <property type="term" value="P:chemotaxis"/>
    <property type="evidence" value="ECO:0007669"/>
    <property type="project" value="UniProtKB-KW"/>
</dbReference>
<dbReference type="RefSeq" id="WP_257822428.1">
    <property type="nucleotide sequence ID" value="NZ_JABXYM010000001.1"/>
</dbReference>
<feature type="transmembrane region" description="Helical" evidence="10">
    <location>
        <begin position="299"/>
        <end position="318"/>
    </location>
</feature>
<dbReference type="GO" id="GO:0007165">
    <property type="term" value="P:signal transduction"/>
    <property type="evidence" value="ECO:0007669"/>
    <property type="project" value="UniProtKB-KW"/>
</dbReference>
<comment type="caution">
    <text evidence="13">The sequence shown here is derived from an EMBL/GenBank/DDBJ whole genome shotgun (WGS) entry which is preliminary data.</text>
</comment>
<name>A0A9Q4B440_SALAG</name>
<keyword evidence="3" id="KW-0145">Chemotaxis</keyword>
<evidence type="ECO:0000259" key="11">
    <source>
        <dbReference type="PROSITE" id="PS50111"/>
    </source>
</evidence>
<organism evidence="13 14">
    <name type="scientific">Salipaludibacillus agaradhaerens</name>
    <name type="common">Bacillus agaradhaerens</name>
    <dbReference type="NCBI Taxonomy" id="76935"/>
    <lineage>
        <taxon>Bacteria</taxon>
        <taxon>Bacillati</taxon>
        <taxon>Bacillota</taxon>
        <taxon>Bacilli</taxon>
        <taxon>Bacillales</taxon>
        <taxon>Bacillaceae</taxon>
    </lineage>
</organism>
<dbReference type="InterPro" id="IPR004089">
    <property type="entry name" value="MCPsignal_dom"/>
</dbReference>
<evidence type="ECO:0000256" key="1">
    <source>
        <dbReference type="ARBA" id="ARBA00004651"/>
    </source>
</evidence>
<dbReference type="Proteomes" id="UP001057753">
    <property type="component" value="Unassembled WGS sequence"/>
</dbReference>
<dbReference type="GO" id="GO:0005886">
    <property type="term" value="C:plasma membrane"/>
    <property type="evidence" value="ECO:0007669"/>
    <property type="project" value="UniProtKB-SubCell"/>
</dbReference>
<evidence type="ECO:0000256" key="8">
    <source>
        <dbReference type="ARBA" id="ARBA00029447"/>
    </source>
</evidence>
<evidence type="ECO:0000256" key="6">
    <source>
        <dbReference type="ARBA" id="ARBA00023136"/>
    </source>
</evidence>
<dbReference type="PROSITE" id="PS50885">
    <property type="entry name" value="HAMP"/>
    <property type="match status" value="1"/>
</dbReference>
<dbReference type="InterPro" id="IPR003660">
    <property type="entry name" value="HAMP_dom"/>
</dbReference>
<evidence type="ECO:0000313" key="14">
    <source>
        <dbReference type="Proteomes" id="UP001057753"/>
    </source>
</evidence>
<comment type="subcellular location">
    <subcellularLocation>
        <location evidence="1">Cell membrane</location>
        <topology evidence="1">Multi-pass membrane protein</topology>
    </subcellularLocation>
</comment>
<evidence type="ECO:0000256" key="10">
    <source>
        <dbReference type="SAM" id="Phobius"/>
    </source>
</evidence>
<gene>
    <name evidence="13" type="ORF">HXA33_16030</name>
</gene>
<dbReference type="Pfam" id="PF00015">
    <property type="entry name" value="MCPsignal"/>
    <property type="match status" value="1"/>
</dbReference>
<evidence type="ECO:0000256" key="3">
    <source>
        <dbReference type="ARBA" id="ARBA00022500"/>
    </source>
</evidence>
<keyword evidence="7 9" id="KW-0807">Transducer</keyword>
<evidence type="ECO:0000256" key="7">
    <source>
        <dbReference type="ARBA" id="ARBA00023224"/>
    </source>
</evidence>
<dbReference type="Pfam" id="PF02743">
    <property type="entry name" value="dCache_1"/>
    <property type="match status" value="1"/>
</dbReference>
<feature type="domain" description="Methyl-accepting transducer" evidence="11">
    <location>
        <begin position="397"/>
        <end position="654"/>
    </location>
</feature>
<proteinExistence type="inferred from homology"/>
<protein>
    <submittedName>
        <fullName evidence="13">Methyl-accepting chemotaxis protein</fullName>
    </submittedName>
</protein>
<evidence type="ECO:0000259" key="12">
    <source>
        <dbReference type="PROSITE" id="PS50885"/>
    </source>
</evidence>
<accession>A0A9Q4B440</accession>
<dbReference type="CDD" id="cd12912">
    <property type="entry name" value="PDC2_MCP_like"/>
    <property type="match status" value="1"/>
</dbReference>
<dbReference type="Gene3D" id="3.30.450.20">
    <property type="entry name" value="PAS domain"/>
    <property type="match status" value="1"/>
</dbReference>
<comment type="similarity">
    <text evidence="8">Belongs to the methyl-accepting chemotaxis (MCP) protein family.</text>
</comment>
<keyword evidence="2" id="KW-1003">Cell membrane</keyword>
<dbReference type="AlphaFoldDB" id="A0A9Q4B440"/>
<dbReference type="SMART" id="SM00283">
    <property type="entry name" value="MA"/>
    <property type="match status" value="1"/>
</dbReference>
<dbReference type="EMBL" id="JABXYM010000001">
    <property type="protein sequence ID" value="MCR6098048.1"/>
    <property type="molecule type" value="Genomic_DNA"/>
</dbReference>
<dbReference type="PANTHER" id="PTHR32089">
    <property type="entry name" value="METHYL-ACCEPTING CHEMOTAXIS PROTEIN MCPB"/>
    <property type="match status" value="1"/>
</dbReference>
<evidence type="ECO:0000256" key="5">
    <source>
        <dbReference type="ARBA" id="ARBA00022989"/>
    </source>
</evidence>
<dbReference type="InterPro" id="IPR033479">
    <property type="entry name" value="dCache_1"/>
</dbReference>
<keyword evidence="5 10" id="KW-1133">Transmembrane helix</keyword>
<dbReference type="Gene3D" id="1.10.287.950">
    <property type="entry name" value="Methyl-accepting chemotaxis protein"/>
    <property type="match status" value="1"/>
</dbReference>
<evidence type="ECO:0000256" key="4">
    <source>
        <dbReference type="ARBA" id="ARBA00022692"/>
    </source>
</evidence>
<keyword evidence="4 10" id="KW-0812">Transmembrane</keyword>